<name>A0A1B4V2Z5_9GAMM</name>
<gene>
    <name evidence="2" type="ORF">SVA_1341</name>
</gene>
<protein>
    <submittedName>
        <fullName evidence="2">Hydrolase</fullName>
    </submittedName>
</protein>
<dbReference type="Gene3D" id="3.40.50.1820">
    <property type="entry name" value="alpha/beta hydrolase"/>
    <property type="match status" value="1"/>
</dbReference>
<evidence type="ECO:0000259" key="1">
    <source>
        <dbReference type="Pfam" id="PF00561"/>
    </source>
</evidence>
<feature type="domain" description="AB hydrolase-1" evidence="1">
    <location>
        <begin position="33"/>
        <end position="152"/>
    </location>
</feature>
<dbReference type="InterPro" id="IPR029058">
    <property type="entry name" value="AB_hydrolase_fold"/>
</dbReference>
<dbReference type="InterPro" id="IPR000073">
    <property type="entry name" value="AB_hydrolase_1"/>
</dbReference>
<evidence type="ECO:0000313" key="3">
    <source>
        <dbReference type="Proteomes" id="UP000218899"/>
    </source>
</evidence>
<dbReference type="Pfam" id="PF00561">
    <property type="entry name" value="Abhydrolase_1"/>
    <property type="match status" value="1"/>
</dbReference>
<reference evidence="2 3" key="1">
    <citation type="submission" date="2015-08" db="EMBL/GenBank/DDBJ databases">
        <title>Complete genome sequence of Sulfurifustis variabilis.</title>
        <authorList>
            <person name="Miura A."/>
            <person name="Kojima H."/>
            <person name="Fukui M."/>
        </authorList>
    </citation>
    <scope>NUCLEOTIDE SEQUENCE [LARGE SCALE GENOMIC DNA]</scope>
    <source>
        <strain evidence="3">skN76</strain>
    </source>
</reference>
<organism evidence="2 3">
    <name type="scientific">Sulfurifustis variabilis</name>
    <dbReference type="NCBI Taxonomy" id="1675686"/>
    <lineage>
        <taxon>Bacteria</taxon>
        <taxon>Pseudomonadati</taxon>
        <taxon>Pseudomonadota</taxon>
        <taxon>Gammaproteobacteria</taxon>
        <taxon>Acidiferrobacterales</taxon>
        <taxon>Acidiferrobacteraceae</taxon>
        <taxon>Sulfurifustis</taxon>
    </lineage>
</organism>
<dbReference type="Proteomes" id="UP000218899">
    <property type="component" value="Chromosome"/>
</dbReference>
<dbReference type="SUPFAM" id="SSF53474">
    <property type="entry name" value="alpha/beta-Hydrolases"/>
    <property type="match status" value="1"/>
</dbReference>
<keyword evidence="2" id="KW-0378">Hydrolase</keyword>
<sequence>MNEEPFEFRGRDGAVRRGILTPAEPGRSNGTGIVLLPAGLKYRIGPHRLNVTLARRLAPVGYTVLRFDPCGVGESDGALPAGPLRELWRTVEQGRFVDDTLHAARDLRERCGLQRLVLGGLCGGAVTALLAAALAPELIDGVLSINTAVTFSTDTKPARRPMGRIQARHNFKGYLRKLLAPAAWARIVRGDSDYSEITRTVVATVRSCLGARRRPEHLSHENARFMESFESLERRSVPHLLIFSGNDNRWLEFQEVVLQRRLGGRLAGSAYEIEVIPNANHELHFADWQRELEERFADWLNRRFRDSGRPVRAMSA</sequence>
<dbReference type="GO" id="GO:0016787">
    <property type="term" value="F:hydrolase activity"/>
    <property type="evidence" value="ECO:0007669"/>
    <property type="project" value="UniProtKB-KW"/>
</dbReference>
<dbReference type="RefSeq" id="WP_169923993.1">
    <property type="nucleotide sequence ID" value="NZ_AP014936.1"/>
</dbReference>
<accession>A0A1B4V2Z5</accession>
<keyword evidence="3" id="KW-1185">Reference proteome</keyword>
<dbReference type="KEGG" id="sva:SVA_1341"/>
<dbReference type="EMBL" id="AP014936">
    <property type="protein sequence ID" value="BAU47908.1"/>
    <property type="molecule type" value="Genomic_DNA"/>
</dbReference>
<dbReference type="AlphaFoldDB" id="A0A1B4V2Z5"/>
<evidence type="ECO:0000313" key="2">
    <source>
        <dbReference type="EMBL" id="BAU47908.1"/>
    </source>
</evidence>
<proteinExistence type="predicted"/>